<dbReference type="InterPro" id="IPR013901">
    <property type="entry name" value="Anthrone_oxy"/>
</dbReference>
<feature type="transmembrane region" description="Helical" evidence="1">
    <location>
        <begin position="76"/>
        <end position="94"/>
    </location>
</feature>
<protein>
    <recommendedName>
        <fullName evidence="4">DUF1772-domain-containing protein</fullName>
    </recommendedName>
</protein>
<gene>
    <name evidence="2" type="ORF">BCR43DRAFT_499360</name>
</gene>
<keyword evidence="1" id="KW-0812">Transmembrane</keyword>
<dbReference type="OMA" id="NAVCYYR"/>
<feature type="transmembrane region" description="Helical" evidence="1">
    <location>
        <begin position="52"/>
        <end position="69"/>
    </location>
</feature>
<dbReference type="InParanoid" id="A0A1X2H068"/>
<dbReference type="PANTHER" id="PTHR36535:SF1">
    <property type="entry name" value="DUF1772 DOMAIN-CONTAINING PROTEIN"/>
    <property type="match status" value="1"/>
</dbReference>
<evidence type="ECO:0000256" key="1">
    <source>
        <dbReference type="SAM" id="Phobius"/>
    </source>
</evidence>
<comment type="caution">
    <text evidence="2">The sequence shown here is derived from an EMBL/GenBank/DDBJ whole genome shotgun (WGS) entry which is preliminary data.</text>
</comment>
<evidence type="ECO:0000313" key="3">
    <source>
        <dbReference type="Proteomes" id="UP000242180"/>
    </source>
</evidence>
<reference evidence="2 3" key="1">
    <citation type="submission" date="2016-07" db="EMBL/GenBank/DDBJ databases">
        <title>Pervasive Adenine N6-methylation of Active Genes in Fungi.</title>
        <authorList>
            <consortium name="DOE Joint Genome Institute"/>
            <person name="Mondo S.J."/>
            <person name="Dannebaum R.O."/>
            <person name="Kuo R.C."/>
            <person name="Labutti K."/>
            <person name="Haridas S."/>
            <person name="Kuo A."/>
            <person name="Salamov A."/>
            <person name="Ahrendt S.R."/>
            <person name="Lipzen A."/>
            <person name="Sullivan W."/>
            <person name="Andreopoulos W.B."/>
            <person name="Clum A."/>
            <person name="Lindquist E."/>
            <person name="Daum C."/>
            <person name="Ramamoorthy G.K."/>
            <person name="Gryganskyi A."/>
            <person name="Culley D."/>
            <person name="Magnuson J.K."/>
            <person name="James T.Y."/>
            <person name="O'Malley M.A."/>
            <person name="Stajich J.E."/>
            <person name="Spatafora J.W."/>
            <person name="Visel A."/>
            <person name="Grigoriev I.V."/>
        </authorList>
    </citation>
    <scope>NUCLEOTIDE SEQUENCE [LARGE SCALE GENOMIC DNA]</scope>
    <source>
        <strain evidence="2 3">NRRL 2496</strain>
    </source>
</reference>
<proteinExistence type="predicted"/>
<evidence type="ECO:0000313" key="2">
    <source>
        <dbReference type="EMBL" id="ORY90471.1"/>
    </source>
</evidence>
<dbReference type="AlphaFoldDB" id="A0A1X2H068"/>
<keyword evidence="3" id="KW-1185">Reference proteome</keyword>
<dbReference type="Proteomes" id="UP000242180">
    <property type="component" value="Unassembled WGS sequence"/>
</dbReference>
<dbReference type="EMBL" id="MCGN01000012">
    <property type="protein sequence ID" value="ORY90471.1"/>
    <property type="molecule type" value="Genomic_DNA"/>
</dbReference>
<organism evidence="2 3">
    <name type="scientific">Syncephalastrum racemosum</name>
    <name type="common">Filamentous fungus</name>
    <dbReference type="NCBI Taxonomy" id="13706"/>
    <lineage>
        <taxon>Eukaryota</taxon>
        <taxon>Fungi</taxon>
        <taxon>Fungi incertae sedis</taxon>
        <taxon>Mucoromycota</taxon>
        <taxon>Mucoromycotina</taxon>
        <taxon>Mucoromycetes</taxon>
        <taxon>Mucorales</taxon>
        <taxon>Syncephalastraceae</taxon>
        <taxon>Syncephalastrum</taxon>
    </lineage>
</organism>
<keyword evidence="1" id="KW-1133">Transmembrane helix</keyword>
<feature type="transmembrane region" description="Helical" evidence="1">
    <location>
        <begin position="128"/>
        <end position="146"/>
    </location>
</feature>
<accession>A0A1X2H068</accession>
<dbReference type="Pfam" id="PF08592">
    <property type="entry name" value="Anthrone_oxy"/>
    <property type="match status" value="1"/>
</dbReference>
<dbReference type="OrthoDB" id="5954308at2759"/>
<dbReference type="PANTHER" id="PTHR36535">
    <property type="entry name" value="YALI0E30327P"/>
    <property type="match status" value="1"/>
</dbReference>
<name>A0A1X2H068_SYNRA</name>
<keyword evidence="1" id="KW-0472">Membrane</keyword>
<evidence type="ECO:0008006" key="4">
    <source>
        <dbReference type="Google" id="ProtNLM"/>
    </source>
</evidence>
<feature type="transmembrane region" description="Helical" evidence="1">
    <location>
        <begin position="12"/>
        <end position="32"/>
    </location>
</feature>
<sequence>MDNQNIARFGILANGIFAGMGLAISLSSVPVLRVVPDPVPAWATTYKTGASIAIPAIFLSSAAHFYLYYRTKDTRSLVAGLLSAVSGPYTLIVMKPTNDKLLEMNDNATMIRDKIQSNQLIQKWTKLQWFRCIAGSAAFVYAVISYV</sequence>